<gene>
    <name evidence="4" type="ORF">DB88DRAFT_500378</name>
</gene>
<dbReference type="EMBL" id="JAODAN010000011">
    <property type="protein sequence ID" value="KAK1921325.1"/>
    <property type="molecule type" value="Genomic_DNA"/>
</dbReference>
<sequence>MTRVLMVFHLVCVCVCVSVRTRSRRLTRPNLLPFLPSLFFFFVSFAYSFSRLRRPPEQPQTPKMAVPRTSTSPPRVYLPTATPLPPGRLFLLLGQNKQYLGRDGPQENQGLPVIRIKATIHLETPSDIAQGKVGKKIGWIEGWNVQLGRVDNEEYSFSYVACPSSQEIEMDMSTASNSDLD</sequence>
<protein>
    <submittedName>
        <fullName evidence="4">Uncharacterized protein</fullName>
    </submittedName>
</protein>
<feature type="signal peptide" evidence="3">
    <location>
        <begin position="1"/>
        <end position="16"/>
    </location>
</feature>
<name>A0AAD9FJ94_PAPLA</name>
<evidence type="ECO:0000256" key="1">
    <source>
        <dbReference type="SAM" id="MobiDB-lite"/>
    </source>
</evidence>
<evidence type="ECO:0000313" key="4">
    <source>
        <dbReference type="EMBL" id="KAK1921325.1"/>
    </source>
</evidence>
<reference evidence="4" key="1">
    <citation type="submission" date="2023-02" db="EMBL/GenBank/DDBJ databases">
        <title>Identification and recombinant expression of a fungal hydrolase from Papiliotrema laurentii that hydrolyzes apple cutin and clears colloidal polyester polyurethane.</title>
        <authorList>
            <consortium name="DOE Joint Genome Institute"/>
            <person name="Roman V.A."/>
            <person name="Bojanowski C."/>
            <person name="Crable B.R."/>
            <person name="Wagner D.N."/>
            <person name="Hung C.S."/>
            <person name="Nadeau L.J."/>
            <person name="Schratz L."/>
            <person name="Haridas S."/>
            <person name="Pangilinan J."/>
            <person name="Lipzen A."/>
            <person name="Na H."/>
            <person name="Yan M."/>
            <person name="Ng V."/>
            <person name="Grigoriev I.V."/>
            <person name="Spatafora J.W."/>
            <person name="Barlow D."/>
            <person name="Biffinger J."/>
            <person name="Kelley-Loughnane N."/>
            <person name="Varaljay V.A."/>
            <person name="Crookes-Goodson W.J."/>
        </authorList>
    </citation>
    <scope>NUCLEOTIDE SEQUENCE</scope>
    <source>
        <strain evidence="4">5307AH</strain>
    </source>
</reference>
<feature type="region of interest" description="Disordered" evidence="1">
    <location>
        <begin position="54"/>
        <end position="76"/>
    </location>
</feature>
<accession>A0AAD9FJ94</accession>
<organism evidence="4 5">
    <name type="scientific">Papiliotrema laurentii</name>
    <name type="common">Cryptococcus laurentii</name>
    <dbReference type="NCBI Taxonomy" id="5418"/>
    <lineage>
        <taxon>Eukaryota</taxon>
        <taxon>Fungi</taxon>
        <taxon>Dikarya</taxon>
        <taxon>Basidiomycota</taxon>
        <taxon>Agaricomycotina</taxon>
        <taxon>Tremellomycetes</taxon>
        <taxon>Tremellales</taxon>
        <taxon>Rhynchogastremaceae</taxon>
        <taxon>Papiliotrema</taxon>
    </lineage>
</organism>
<keyword evidence="2" id="KW-1133">Transmembrane helix</keyword>
<comment type="caution">
    <text evidence="4">The sequence shown here is derived from an EMBL/GenBank/DDBJ whole genome shotgun (WGS) entry which is preliminary data.</text>
</comment>
<feature type="transmembrane region" description="Helical" evidence="2">
    <location>
        <begin position="31"/>
        <end position="49"/>
    </location>
</feature>
<keyword evidence="5" id="KW-1185">Reference proteome</keyword>
<evidence type="ECO:0000256" key="3">
    <source>
        <dbReference type="SAM" id="SignalP"/>
    </source>
</evidence>
<evidence type="ECO:0000313" key="5">
    <source>
        <dbReference type="Proteomes" id="UP001182556"/>
    </source>
</evidence>
<proteinExistence type="predicted"/>
<keyword evidence="2" id="KW-0472">Membrane</keyword>
<keyword evidence="2" id="KW-0812">Transmembrane</keyword>
<dbReference type="Proteomes" id="UP001182556">
    <property type="component" value="Unassembled WGS sequence"/>
</dbReference>
<keyword evidence="3" id="KW-0732">Signal</keyword>
<evidence type="ECO:0000256" key="2">
    <source>
        <dbReference type="SAM" id="Phobius"/>
    </source>
</evidence>
<feature type="chain" id="PRO_5042288906" evidence="3">
    <location>
        <begin position="17"/>
        <end position="181"/>
    </location>
</feature>
<dbReference type="AlphaFoldDB" id="A0AAD9FJ94"/>